<dbReference type="EnsemblPlants" id="TuG1812G0600001914.01.T01">
    <property type="protein sequence ID" value="TuG1812G0600001914.01.T01"/>
    <property type="gene ID" value="TuG1812G0600001914.01"/>
</dbReference>
<evidence type="ECO:0000313" key="2">
    <source>
        <dbReference type="Proteomes" id="UP000015106"/>
    </source>
</evidence>
<keyword evidence="2" id="KW-1185">Reference proteome</keyword>
<name>A0A8R7QQN8_TRIUA</name>
<dbReference type="AlphaFoldDB" id="A0A8R7QQN8"/>
<dbReference type="Proteomes" id="UP000015106">
    <property type="component" value="Chromosome 6"/>
</dbReference>
<dbReference type="Gramene" id="TuG1812G0600001914.01.T01">
    <property type="protein sequence ID" value="TuG1812G0600001914.01.T01"/>
    <property type="gene ID" value="TuG1812G0600001914.01"/>
</dbReference>
<reference evidence="2" key="1">
    <citation type="journal article" date="2013" name="Nature">
        <title>Draft genome of the wheat A-genome progenitor Triticum urartu.</title>
        <authorList>
            <person name="Ling H.Q."/>
            <person name="Zhao S."/>
            <person name="Liu D."/>
            <person name="Wang J."/>
            <person name="Sun H."/>
            <person name="Zhang C."/>
            <person name="Fan H."/>
            <person name="Li D."/>
            <person name="Dong L."/>
            <person name="Tao Y."/>
            <person name="Gao C."/>
            <person name="Wu H."/>
            <person name="Li Y."/>
            <person name="Cui Y."/>
            <person name="Guo X."/>
            <person name="Zheng S."/>
            <person name="Wang B."/>
            <person name="Yu K."/>
            <person name="Liang Q."/>
            <person name="Yang W."/>
            <person name="Lou X."/>
            <person name="Chen J."/>
            <person name="Feng M."/>
            <person name="Jian J."/>
            <person name="Zhang X."/>
            <person name="Luo G."/>
            <person name="Jiang Y."/>
            <person name="Liu J."/>
            <person name="Wang Z."/>
            <person name="Sha Y."/>
            <person name="Zhang B."/>
            <person name="Wu H."/>
            <person name="Tang D."/>
            <person name="Shen Q."/>
            <person name="Xue P."/>
            <person name="Zou S."/>
            <person name="Wang X."/>
            <person name="Liu X."/>
            <person name="Wang F."/>
            <person name="Yang Y."/>
            <person name="An X."/>
            <person name="Dong Z."/>
            <person name="Zhang K."/>
            <person name="Zhang X."/>
            <person name="Luo M.C."/>
            <person name="Dvorak J."/>
            <person name="Tong Y."/>
            <person name="Wang J."/>
            <person name="Yang H."/>
            <person name="Li Z."/>
            <person name="Wang D."/>
            <person name="Zhang A."/>
            <person name="Wang J."/>
        </authorList>
    </citation>
    <scope>NUCLEOTIDE SEQUENCE</scope>
    <source>
        <strain evidence="2">cv. G1812</strain>
    </source>
</reference>
<organism evidence="1 2">
    <name type="scientific">Triticum urartu</name>
    <name type="common">Red wild einkorn</name>
    <name type="synonym">Crithodium urartu</name>
    <dbReference type="NCBI Taxonomy" id="4572"/>
    <lineage>
        <taxon>Eukaryota</taxon>
        <taxon>Viridiplantae</taxon>
        <taxon>Streptophyta</taxon>
        <taxon>Embryophyta</taxon>
        <taxon>Tracheophyta</taxon>
        <taxon>Spermatophyta</taxon>
        <taxon>Magnoliopsida</taxon>
        <taxon>Liliopsida</taxon>
        <taxon>Poales</taxon>
        <taxon>Poaceae</taxon>
        <taxon>BOP clade</taxon>
        <taxon>Pooideae</taxon>
        <taxon>Triticodae</taxon>
        <taxon>Triticeae</taxon>
        <taxon>Triticinae</taxon>
        <taxon>Triticum</taxon>
    </lineage>
</organism>
<evidence type="ECO:0000313" key="1">
    <source>
        <dbReference type="EnsemblPlants" id="TuG1812G0600001914.01.T01"/>
    </source>
</evidence>
<protein>
    <submittedName>
        <fullName evidence="1">Uncharacterized protein</fullName>
    </submittedName>
</protein>
<accession>A0A8R7QQN8</accession>
<sequence>SSHYSSTILPVGWGEGGTKEVFDNKNGNVNGNVIKSQRFRSVSLSPTQDCRCCSPAILLCFSRLLLPCR</sequence>
<proteinExistence type="predicted"/>
<reference evidence="1" key="3">
    <citation type="submission" date="2022-06" db="UniProtKB">
        <authorList>
            <consortium name="EnsemblPlants"/>
        </authorList>
    </citation>
    <scope>IDENTIFICATION</scope>
</reference>
<reference evidence="1" key="2">
    <citation type="submission" date="2018-03" db="EMBL/GenBank/DDBJ databases">
        <title>The Triticum urartu genome reveals the dynamic nature of wheat genome evolution.</title>
        <authorList>
            <person name="Ling H."/>
            <person name="Ma B."/>
            <person name="Shi X."/>
            <person name="Liu H."/>
            <person name="Dong L."/>
            <person name="Sun H."/>
            <person name="Cao Y."/>
            <person name="Gao Q."/>
            <person name="Zheng S."/>
            <person name="Li Y."/>
            <person name="Yu Y."/>
            <person name="Du H."/>
            <person name="Qi M."/>
            <person name="Li Y."/>
            <person name="Yu H."/>
            <person name="Cui Y."/>
            <person name="Wang N."/>
            <person name="Chen C."/>
            <person name="Wu H."/>
            <person name="Zhao Y."/>
            <person name="Zhang J."/>
            <person name="Li Y."/>
            <person name="Zhou W."/>
            <person name="Zhang B."/>
            <person name="Hu W."/>
            <person name="Eijk M."/>
            <person name="Tang J."/>
            <person name="Witsenboer H."/>
            <person name="Zhao S."/>
            <person name="Li Z."/>
            <person name="Zhang A."/>
            <person name="Wang D."/>
            <person name="Liang C."/>
        </authorList>
    </citation>
    <scope>NUCLEOTIDE SEQUENCE [LARGE SCALE GENOMIC DNA]</scope>
    <source>
        <strain evidence="1">cv. G1812</strain>
    </source>
</reference>